<protein>
    <submittedName>
        <fullName evidence="1">Uncharacterized protein</fullName>
    </submittedName>
</protein>
<reference evidence="1" key="1">
    <citation type="submission" date="2018-07" db="EMBL/GenBank/DDBJ databases">
        <authorList>
            <consortium name="PulseNet: The National Subtyping Network for Foodborne Disease Surveillance"/>
            <person name="Tarr C.L."/>
            <person name="Trees E."/>
            <person name="Katz L.S."/>
            <person name="Carleton-Romer H.A."/>
            <person name="Stroika S."/>
            <person name="Kucerova Z."/>
            <person name="Roache K.F."/>
            <person name="Sabol A.L."/>
            <person name="Besser J."/>
            <person name="Gerner-Smidt P."/>
        </authorList>
    </citation>
    <scope>NUCLEOTIDE SEQUENCE</scope>
    <source>
        <strain evidence="1">2015AM-1025</strain>
        <strain evidence="2">PNUSAS103972</strain>
    </source>
</reference>
<accession>A0A5V1NLB3</accession>
<organism evidence="1">
    <name type="scientific">Salmonella enterica</name>
    <name type="common">Salmonella choleraesuis</name>
    <dbReference type="NCBI Taxonomy" id="28901"/>
    <lineage>
        <taxon>Bacteria</taxon>
        <taxon>Pseudomonadati</taxon>
        <taxon>Pseudomonadota</taxon>
        <taxon>Gammaproteobacteria</taxon>
        <taxon>Enterobacterales</taxon>
        <taxon>Enterobacteriaceae</taxon>
        <taxon>Salmonella</taxon>
    </lineage>
</organism>
<sequence length="208" mass="24665">MKIKNNKNSSVLSQKKYRLLKVYIDENGDFFLNGFGNDGLTKEYFMRNIDSFHMNKNVLLEVMLNINNKLGEPLYFECDDESIVFLDKSIHGKNTFPVDCFLKKHEFFINYFMRHFKSNGYGSDQRVFKILEKISVCDLLNIITFLYHSNLISEERVRSFLSELYAYLDCKYAFSEFNNIFYLTRSILDNHYIDRLSMLPNNLLLPPC</sequence>
<dbReference type="AlphaFoldDB" id="A0A5V1NLB3"/>
<evidence type="ECO:0000313" key="1">
    <source>
        <dbReference type="EMBL" id="EBT2237182.1"/>
    </source>
</evidence>
<dbReference type="EMBL" id="AAGYBE010000003">
    <property type="protein sequence ID" value="EBT2237182.1"/>
    <property type="molecule type" value="Genomic_DNA"/>
</dbReference>
<name>A0A5V1NLB3_SALER</name>
<dbReference type="EMBL" id="AALHGJ010000003">
    <property type="protein sequence ID" value="ECZ6109291.1"/>
    <property type="molecule type" value="Genomic_DNA"/>
</dbReference>
<proteinExistence type="predicted"/>
<evidence type="ECO:0000313" key="2">
    <source>
        <dbReference type="EMBL" id="ECZ6109291.1"/>
    </source>
</evidence>
<gene>
    <name evidence="1" type="ORF">CJH89_08735</name>
    <name evidence="2" type="ORF">F8W27_07880</name>
</gene>
<comment type="caution">
    <text evidence="1">The sequence shown here is derived from an EMBL/GenBank/DDBJ whole genome shotgun (WGS) entry which is preliminary data.</text>
</comment>